<feature type="transmembrane region" description="Helical" evidence="8">
    <location>
        <begin position="27"/>
        <end position="45"/>
    </location>
</feature>
<evidence type="ECO:0000256" key="3">
    <source>
        <dbReference type="ARBA" id="ARBA00022448"/>
    </source>
</evidence>
<evidence type="ECO:0000256" key="2">
    <source>
        <dbReference type="ARBA" id="ARBA00009843"/>
    </source>
</evidence>
<proteinExistence type="inferred from homology"/>
<evidence type="ECO:0000259" key="9">
    <source>
        <dbReference type="Pfam" id="PF03600"/>
    </source>
</evidence>
<dbReference type="GO" id="GO:0005886">
    <property type="term" value="C:plasma membrane"/>
    <property type="evidence" value="ECO:0007669"/>
    <property type="project" value="UniProtKB-SubCell"/>
</dbReference>
<dbReference type="HOGENOM" id="CLU_043931_0_0_5"/>
<keyword evidence="7 8" id="KW-0472">Membrane</keyword>
<dbReference type="InterPro" id="IPR000802">
    <property type="entry name" value="Arsenical_pump_ArsB"/>
</dbReference>
<dbReference type="GO" id="GO:0015105">
    <property type="term" value="F:arsenite transmembrane transporter activity"/>
    <property type="evidence" value="ECO:0007669"/>
    <property type="project" value="InterPro"/>
</dbReference>
<evidence type="ECO:0000256" key="8">
    <source>
        <dbReference type="SAM" id="Phobius"/>
    </source>
</evidence>
<dbReference type="CDD" id="cd01118">
    <property type="entry name" value="ArsB_permease"/>
    <property type="match status" value="1"/>
</dbReference>
<keyword evidence="4" id="KW-1003">Cell membrane</keyword>
<feature type="transmembrane region" description="Helical" evidence="8">
    <location>
        <begin position="220"/>
        <end position="240"/>
    </location>
</feature>
<comment type="caution">
    <text evidence="10">The sequence shown here is derived from an EMBL/GenBank/DDBJ whole genome shotgun (WGS) entry which is preliminary data.</text>
</comment>
<name>K0Q4H1_9HYPH</name>
<evidence type="ECO:0000256" key="1">
    <source>
        <dbReference type="ARBA" id="ARBA00004651"/>
    </source>
</evidence>
<feature type="transmembrane region" description="Helical" evidence="8">
    <location>
        <begin position="365"/>
        <end position="384"/>
    </location>
</feature>
<comment type="similarity">
    <text evidence="2">Belongs to the CitM (TC 2.A.11) transporter family.</text>
</comment>
<dbReference type="InterPro" id="IPR004680">
    <property type="entry name" value="Cit_transptr-like_dom"/>
</dbReference>
<feature type="transmembrane region" description="Helical" evidence="8">
    <location>
        <begin position="99"/>
        <end position="126"/>
    </location>
</feature>
<organism evidence="10 11">
    <name type="scientific">Rhizobium mesoamericanum STM3625</name>
    <dbReference type="NCBI Taxonomy" id="1211777"/>
    <lineage>
        <taxon>Bacteria</taxon>
        <taxon>Pseudomonadati</taxon>
        <taxon>Pseudomonadota</taxon>
        <taxon>Alphaproteobacteria</taxon>
        <taxon>Hyphomicrobiales</taxon>
        <taxon>Rhizobiaceae</taxon>
        <taxon>Rhizobium/Agrobacterium group</taxon>
        <taxon>Rhizobium</taxon>
    </lineage>
</organism>
<protein>
    <submittedName>
        <fullName evidence="10">Arsenical pump membrane protein</fullName>
    </submittedName>
</protein>
<dbReference type="PANTHER" id="PTHR43302:SF5">
    <property type="entry name" value="TRANSPORTER ARSB-RELATED"/>
    <property type="match status" value="1"/>
</dbReference>
<feature type="transmembrane region" description="Helical" evidence="8">
    <location>
        <begin position="272"/>
        <end position="291"/>
    </location>
</feature>
<dbReference type="STRING" id="1211777.BN77_p10705"/>
<dbReference type="eggNOG" id="COG1055">
    <property type="taxonomic scope" value="Bacteria"/>
</dbReference>
<feature type="transmembrane region" description="Helical" evidence="8">
    <location>
        <begin position="246"/>
        <end position="265"/>
    </location>
</feature>
<evidence type="ECO:0000313" key="11">
    <source>
        <dbReference type="Proteomes" id="UP000009319"/>
    </source>
</evidence>
<reference evidence="10 11" key="1">
    <citation type="journal article" date="2013" name="Genome Announc.">
        <title>Draft Genome Sequence of Rhizobium mesoamericanum STM3625, a Nitrogen-Fixing Symbiont of Mimosa pudica Isolated in French Guiana (South America).</title>
        <authorList>
            <person name="Moulin L."/>
            <person name="Mornico D."/>
            <person name="Melkonian R."/>
            <person name="Klonowska A."/>
        </authorList>
    </citation>
    <scope>NUCLEOTIDE SEQUENCE [LARGE SCALE GENOMIC DNA]</scope>
    <source>
        <strain evidence="10 11">STM3625</strain>
    </source>
</reference>
<dbReference type="Pfam" id="PF03600">
    <property type="entry name" value="CitMHS"/>
    <property type="match status" value="1"/>
</dbReference>
<evidence type="ECO:0000256" key="5">
    <source>
        <dbReference type="ARBA" id="ARBA00022692"/>
    </source>
</evidence>
<comment type="subcellular location">
    <subcellularLocation>
        <location evidence="1">Cell membrane</location>
        <topology evidence="1">Multi-pass membrane protein</topology>
    </subcellularLocation>
</comment>
<feature type="transmembrane region" description="Helical" evidence="8">
    <location>
        <begin position="396"/>
        <end position="414"/>
    </location>
</feature>
<feature type="transmembrane region" description="Helical" evidence="8">
    <location>
        <begin position="177"/>
        <end position="199"/>
    </location>
</feature>
<feature type="transmembrane region" description="Helical" evidence="8">
    <location>
        <begin position="138"/>
        <end position="157"/>
    </location>
</feature>
<keyword evidence="3" id="KW-0813">Transport</keyword>
<keyword evidence="11" id="KW-1185">Reference proteome</keyword>
<feature type="domain" description="Citrate transporter-like" evidence="9">
    <location>
        <begin position="25"/>
        <end position="350"/>
    </location>
</feature>
<dbReference type="RefSeq" id="WP_007536703.1">
    <property type="nucleotide sequence ID" value="NZ_HF536773.1"/>
</dbReference>
<dbReference type="PRINTS" id="PR00758">
    <property type="entry name" value="ARSENICPUMP"/>
</dbReference>
<evidence type="ECO:0000256" key="7">
    <source>
        <dbReference type="ARBA" id="ARBA00023136"/>
    </source>
</evidence>
<dbReference type="EMBL" id="CANI01000043">
    <property type="protein sequence ID" value="CCM79437.1"/>
    <property type="molecule type" value="Genomic_DNA"/>
</dbReference>
<accession>K0Q4H1</accession>
<gene>
    <name evidence="10" type="primary">arsB</name>
    <name evidence="10" type="ORF">BN77_p10705</name>
</gene>
<evidence type="ECO:0000256" key="4">
    <source>
        <dbReference type="ARBA" id="ARBA00022475"/>
    </source>
</evidence>
<dbReference type="AlphaFoldDB" id="K0Q4H1"/>
<evidence type="ECO:0000313" key="10">
    <source>
        <dbReference type="EMBL" id="CCM79437.1"/>
    </source>
</evidence>
<sequence length="415" mass="42849">MNAALYTSVIAAATATGVVVRPFRLPEAVWAGAGALLILVLGIITPADVWSGLAKGFDVYLFLVGMMLLSELARREGLFDWIAAIATSYAKGSPRRLFVLVYIVGIVVTALLSNDATAVVLTPAVYAACRAAKVKDPLPYLLICAFIANAASFVLPISNPANLVIFAGGDMPPLSRWMGTFLVPSIVSILVTFVALYWTQRVALADDAIAFDVERPKLTTSAKLAGGGLIVTAVLLLAASAMHLELGLPTFVAGVLTTLLVLALVRQNPIGIVRGVSWSVLPLVGGLFVIVEAINHTGVTAALAQQLATISSQSDGQAVAIAGLGVAFLSNVVNNLPAGLFAGSAVQAAHVSDRVAGAVLIGVDLGPNLSVTGSLATILWLSALRREGLTVSAISFLKVGVVVMVPALILSLVAL</sequence>
<keyword evidence="5 8" id="KW-0812">Transmembrane</keyword>
<dbReference type="Proteomes" id="UP000009319">
    <property type="component" value="Unassembled WGS sequence"/>
</dbReference>
<dbReference type="PANTHER" id="PTHR43302">
    <property type="entry name" value="TRANSPORTER ARSB-RELATED"/>
    <property type="match status" value="1"/>
</dbReference>
<keyword evidence="6 8" id="KW-1133">Transmembrane helix</keyword>
<evidence type="ECO:0000256" key="6">
    <source>
        <dbReference type="ARBA" id="ARBA00022989"/>
    </source>
</evidence>